<dbReference type="Pfam" id="PF00989">
    <property type="entry name" value="PAS"/>
    <property type="match status" value="1"/>
</dbReference>
<feature type="domain" description="Histidine kinase" evidence="12">
    <location>
        <begin position="425"/>
        <end position="643"/>
    </location>
</feature>
<dbReference type="SUPFAM" id="SSF52172">
    <property type="entry name" value="CheY-like"/>
    <property type="match status" value="1"/>
</dbReference>
<dbReference type="InterPro" id="IPR011622">
    <property type="entry name" value="7TMR_DISM_rcpt_extracell_dom2"/>
</dbReference>
<dbReference type="Gene3D" id="3.30.565.10">
    <property type="entry name" value="Histidine kinase-like ATPase, C-terminal domain"/>
    <property type="match status" value="1"/>
</dbReference>
<dbReference type="InterPro" id="IPR013767">
    <property type="entry name" value="PAS_fold"/>
</dbReference>
<feature type="domain" description="PAS" evidence="14">
    <location>
        <begin position="857"/>
        <end position="903"/>
    </location>
</feature>
<evidence type="ECO:0000259" key="12">
    <source>
        <dbReference type="PROSITE" id="PS50109"/>
    </source>
</evidence>
<dbReference type="SMART" id="SM00388">
    <property type="entry name" value="HisKA"/>
    <property type="match status" value="1"/>
</dbReference>
<dbReference type="Pfam" id="PF07695">
    <property type="entry name" value="7TMR-DISM_7TM"/>
    <property type="match status" value="1"/>
</dbReference>
<evidence type="ECO:0000256" key="4">
    <source>
        <dbReference type="ARBA" id="ARBA00022679"/>
    </source>
</evidence>
<dbReference type="Pfam" id="PF00512">
    <property type="entry name" value="HisKA"/>
    <property type="match status" value="1"/>
</dbReference>
<dbReference type="InterPro" id="IPR036097">
    <property type="entry name" value="HisK_dim/P_sf"/>
</dbReference>
<dbReference type="InterPro" id="IPR001789">
    <property type="entry name" value="Sig_transdc_resp-reg_receiver"/>
</dbReference>
<dbReference type="Proteomes" id="UP000627715">
    <property type="component" value="Unassembled WGS sequence"/>
</dbReference>
<evidence type="ECO:0000256" key="6">
    <source>
        <dbReference type="ARBA" id="ARBA00023012"/>
    </source>
</evidence>
<keyword evidence="6" id="KW-0902">Two-component regulatory system</keyword>
<accession>A0A916QK74</accession>
<evidence type="ECO:0000256" key="8">
    <source>
        <dbReference type="SAM" id="Coils"/>
    </source>
</evidence>
<evidence type="ECO:0000256" key="9">
    <source>
        <dbReference type="SAM" id="MobiDB-lite"/>
    </source>
</evidence>
<evidence type="ECO:0000313" key="16">
    <source>
        <dbReference type="Proteomes" id="UP000627715"/>
    </source>
</evidence>
<evidence type="ECO:0000313" key="15">
    <source>
        <dbReference type="EMBL" id="GFZ75814.1"/>
    </source>
</evidence>
<dbReference type="PROSITE" id="PS50112">
    <property type="entry name" value="PAS"/>
    <property type="match status" value="1"/>
</dbReference>
<dbReference type="RefSeq" id="WP_068810854.1">
    <property type="nucleotide sequence ID" value="NZ_BMIY01000007.1"/>
</dbReference>
<keyword evidence="5" id="KW-0418">Kinase</keyword>
<reference evidence="15" key="1">
    <citation type="journal article" date="2014" name="Int. J. Syst. Evol. Microbiol.">
        <title>Complete genome sequence of Corynebacterium casei LMG S-19264T (=DSM 44701T), isolated from a smear-ripened cheese.</title>
        <authorList>
            <consortium name="US DOE Joint Genome Institute (JGI-PGF)"/>
            <person name="Walter F."/>
            <person name="Albersmeier A."/>
            <person name="Kalinowski J."/>
            <person name="Ruckert C."/>
        </authorList>
    </citation>
    <scope>NUCLEOTIDE SEQUENCE</scope>
    <source>
        <strain evidence="15">CGMCC 1.15425</strain>
    </source>
</reference>
<keyword evidence="11" id="KW-0732">Signal</keyword>
<gene>
    <name evidence="15" type="ORF">GCM10011403_17970</name>
</gene>
<feature type="modified residue" description="4-aspartylphosphate" evidence="7">
    <location>
        <position position="758"/>
    </location>
</feature>
<keyword evidence="10" id="KW-0472">Membrane</keyword>
<dbReference type="InterPro" id="IPR036890">
    <property type="entry name" value="HATPase_C_sf"/>
</dbReference>
<dbReference type="CDD" id="cd16922">
    <property type="entry name" value="HATPase_EvgS-ArcB-TorS-like"/>
    <property type="match status" value="1"/>
</dbReference>
<evidence type="ECO:0000256" key="2">
    <source>
        <dbReference type="ARBA" id="ARBA00012438"/>
    </source>
</evidence>
<feature type="region of interest" description="Disordered" evidence="9">
    <location>
        <begin position="977"/>
        <end position="997"/>
    </location>
</feature>
<keyword evidence="16" id="KW-1185">Reference proteome</keyword>
<evidence type="ECO:0000256" key="5">
    <source>
        <dbReference type="ARBA" id="ARBA00022777"/>
    </source>
</evidence>
<protein>
    <recommendedName>
        <fullName evidence="2">histidine kinase</fullName>
        <ecNumber evidence="2">2.7.13.3</ecNumber>
    </recommendedName>
</protein>
<dbReference type="PANTHER" id="PTHR43047">
    <property type="entry name" value="TWO-COMPONENT HISTIDINE PROTEIN KINASE"/>
    <property type="match status" value="1"/>
</dbReference>
<dbReference type="InterPro" id="IPR004358">
    <property type="entry name" value="Sig_transdc_His_kin-like_C"/>
</dbReference>
<dbReference type="InterPro" id="IPR003661">
    <property type="entry name" value="HisK_dim/P_dom"/>
</dbReference>
<keyword evidence="8" id="KW-0175">Coiled coil</keyword>
<dbReference type="SMART" id="SM00091">
    <property type="entry name" value="PAS"/>
    <property type="match status" value="1"/>
</dbReference>
<dbReference type="Gene3D" id="2.60.40.2380">
    <property type="match status" value="1"/>
</dbReference>
<sequence>MKLGLRVAILLMLLHIPVVASALELNSFPGGAVPGVEMVILDDPEGDLSFAEARQRLQTFGQSWVAPGQPNMGYRQGAIWVRVELENQFREQQQWVAYSLFSQLSQVDFYYRTADQQWQQKTAGSALPFRARDLTHRSINFTFPVYPGESQQLYFRITSDGSLQFPLALGNRDYFSGTAQQSLFTSGLYFGLLAMICIYCLAVWFSSREPSYLSFAMLMISGAMYTLSSKGIAFQYLWPESPGWGNKAASLFALMAACAATDFFRKFLTLNHLDRRLDQIARLYTWLTGAAAVLCLFMPALIVNRVSLLFAFIGVGIAALSGLQARRQQTRAANYFMYALVVLLAGVLLEIAHRSGVILPPLLAYNGLQLASLIAISVLALGLSDRLKNLMESYRSAQEAVLLANQTKINALQEADNVKEEFIANVSHELRTPLTGIIGLAEIMLAEKDSGLNVTQRETLTLMKVSAQRLSSLVNDVIDFSAMKNGQLELKQHDVDLQNVCSVVVRMTRPLIGEKPIKLIERYPNERLLVAGDEDRLQQVLFNLVANAVKFTPHGSITISVERLDVDVRVSVRDTGIGISDEEQSNIFKRFYQVDSDGAREAGGTGLGLSISQRLLELHDSEIVLRSRPGEGALFYFDLPLKHRANRDEAKDIVAETEGEPSFIVPEEQQAGLAEALQASDLHKVDRRKTPREATDSDLDEGSANSNKGVILVVDDEYLNLRIVESHLSPQYELVTALSGADALEVLSTRKPDLMILDLMMPVMTGYQVCQVVRKRYDADELPIIMLTAKNRVEDLVKGFSMGANDYITKPFSKEELKIRVNKQFELMQLQQVKRDYLRLNWQLKRYQESEHKLREREQRLAALLDVTGDPIMAIDETGLLIFCNHATEVLLDIDAKEFMQQSVNRLSHHLMERLPDLAGNIRFPFRDEVLSSPDDPAYQDYELGEKRGRYCLLTISMPDQEFFLLVFEDEATRRTDSLETVDGGNSAATSNEESVPLPPAALSLPQIVSEINRNVERTHKLGEYLAHIKPEDLQNHRELIGELKHIDALIGKLSATIQGDDDEYMEEMYREALVKVMQDCHFYWQKVTGESIIDLAEKSRIWSVSVDNGRLRTRSMNRYLSLDKLPANPRWRQVARTAYFVISKVSHDEEARNALEASVGRLQELVEERALN</sequence>
<dbReference type="SUPFAM" id="SSF55785">
    <property type="entry name" value="PYP-like sensor domain (PAS domain)"/>
    <property type="match status" value="1"/>
</dbReference>
<dbReference type="InterPro" id="IPR011006">
    <property type="entry name" value="CheY-like_superfamily"/>
</dbReference>
<name>A0A916QK74_9GAMM</name>
<feature type="transmembrane region" description="Helical" evidence="10">
    <location>
        <begin position="248"/>
        <end position="268"/>
    </location>
</feature>
<keyword evidence="4" id="KW-0808">Transferase</keyword>
<dbReference type="InterPro" id="IPR005467">
    <property type="entry name" value="His_kinase_dom"/>
</dbReference>
<dbReference type="Pfam" id="PF07696">
    <property type="entry name" value="7TMR-DISMED2"/>
    <property type="match status" value="1"/>
</dbReference>
<dbReference type="SMART" id="SM00448">
    <property type="entry name" value="REC"/>
    <property type="match status" value="1"/>
</dbReference>
<evidence type="ECO:0000256" key="10">
    <source>
        <dbReference type="SAM" id="Phobius"/>
    </source>
</evidence>
<feature type="transmembrane region" description="Helical" evidence="10">
    <location>
        <begin position="212"/>
        <end position="228"/>
    </location>
</feature>
<organism evidence="15 16">
    <name type="scientific">Pseudohongiella nitratireducens</name>
    <dbReference type="NCBI Taxonomy" id="1768907"/>
    <lineage>
        <taxon>Bacteria</taxon>
        <taxon>Pseudomonadati</taxon>
        <taxon>Pseudomonadota</taxon>
        <taxon>Gammaproteobacteria</taxon>
        <taxon>Pseudomonadales</taxon>
        <taxon>Pseudohongiellaceae</taxon>
        <taxon>Pseudohongiella</taxon>
    </lineage>
</organism>
<dbReference type="SMART" id="SM00387">
    <property type="entry name" value="HATPase_c"/>
    <property type="match status" value="1"/>
</dbReference>
<comment type="catalytic activity">
    <reaction evidence="1">
        <text>ATP + protein L-histidine = ADP + protein N-phospho-L-histidine.</text>
        <dbReference type="EC" id="2.7.13.3"/>
    </reaction>
</comment>
<dbReference type="CDD" id="cd22890">
    <property type="entry name" value="ChiS-DBD"/>
    <property type="match status" value="1"/>
</dbReference>
<feature type="transmembrane region" description="Helical" evidence="10">
    <location>
        <begin position="306"/>
        <end position="323"/>
    </location>
</feature>
<dbReference type="FunFam" id="3.30.565.10:FF:000010">
    <property type="entry name" value="Sensor histidine kinase RcsC"/>
    <property type="match status" value="1"/>
</dbReference>
<dbReference type="CDD" id="cd00082">
    <property type="entry name" value="HisKA"/>
    <property type="match status" value="1"/>
</dbReference>
<comment type="caution">
    <text evidence="15">The sequence shown here is derived from an EMBL/GenBank/DDBJ whole genome shotgun (WGS) entry which is preliminary data.</text>
</comment>
<feature type="region of interest" description="Disordered" evidence="9">
    <location>
        <begin position="682"/>
        <end position="703"/>
    </location>
</feature>
<dbReference type="PROSITE" id="PS50109">
    <property type="entry name" value="HIS_KIN"/>
    <property type="match status" value="1"/>
</dbReference>
<reference evidence="15" key="2">
    <citation type="submission" date="2020-09" db="EMBL/GenBank/DDBJ databases">
        <authorList>
            <person name="Sun Q."/>
            <person name="Zhou Y."/>
        </authorList>
    </citation>
    <scope>NUCLEOTIDE SEQUENCE</scope>
    <source>
        <strain evidence="15">CGMCC 1.15425</strain>
    </source>
</reference>
<dbReference type="Gene3D" id="3.40.50.2300">
    <property type="match status" value="1"/>
</dbReference>
<feature type="transmembrane region" description="Helical" evidence="10">
    <location>
        <begin position="280"/>
        <end position="300"/>
    </location>
</feature>
<dbReference type="EMBL" id="BMIY01000007">
    <property type="protein sequence ID" value="GFZ75814.1"/>
    <property type="molecule type" value="Genomic_DNA"/>
</dbReference>
<dbReference type="GO" id="GO:0006355">
    <property type="term" value="P:regulation of DNA-templated transcription"/>
    <property type="evidence" value="ECO:0007669"/>
    <property type="project" value="InterPro"/>
</dbReference>
<dbReference type="InterPro" id="IPR000014">
    <property type="entry name" value="PAS"/>
</dbReference>
<dbReference type="EC" id="2.7.13.3" evidence="2"/>
<dbReference type="AlphaFoldDB" id="A0A916QK74"/>
<evidence type="ECO:0000256" key="3">
    <source>
        <dbReference type="ARBA" id="ARBA00022553"/>
    </source>
</evidence>
<dbReference type="PROSITE" id="PS50110">
    <property type="entry name" value="RESPONSE_REGULATORY"/>
    <property type="match status" value="1"/>
</dbReference>
<dbReference type="Pfam" id="PF02518">
    <property type="entry name" value="HATPase_c"/>
    <property type="match status" value="1"/>
</dbReference>
<feature type="transmembrane region" description="Helical" evidence="10">
    <location>
        <begin position="187"/>
        <end position="205"/>
    </location>
</feature>
<feature type="chain" id="PRO_5037226243" description="histidine kinase" evidence="11">
    <location>
        <begin position="23"/>
        <end position="1173"/>
    </location>
</feature>
<dbReference type="GO" id="GO:0000155">
    <property type="term" value="F:phosphorelay sensor kinase activity"/>
    <property type="evidence" value="ECO:0007669"/>
    <property type="project" value="InterPro"/>
</dbReference>
<proteinExistence type="predicted"/>
<feature type="domain" description="Response regulatory" evidence="13">
    <location>
        <begin position="710"/>
        <end position="825"/>
    </location>
</feature>
<dbReference type="InterPro" id="IPR035965">
    <property type="entry name" value="PAS-like_dom_sf"/>
</dbReference>
<keyword evidence="3 7" id="KW-0597">Phosphoprotein</keyword>
<keyword evidence="10" id="KW-1133">Transmembrane helix</keyword>
<evidence type="ECO:0000259" key="14">
    <source>
        <dbReference type="PROSITE" id="PS50112"/>
    </source>
</evidence>
<feature type="transmembrane region" description="Helical" evidence="10">
    <location>
        <begin position="335"/>
        <end position="352"/>
    </location>
</feature>
<feature type="coiled-coil region" evidence="8">
    <location>
        <begin position="830"/>
        <end position="867"/>
    </location>
</feature>
<evidence type="ECO:0000259" key="13">
    <source>
        <dbReference type="PROSITE" id="PS50110"/>
    </source>
</evidence>
<dbReference type="SUPFAM" id="SSF47384">
    <property type="entry name" value="Homodimeric domain of signal transducing histidine kinase"/>
    <property type="match status" value="1"/>
</dbReference>
<evidence type="ECO:0000256" key="7">
    <source>
        <dbReference type="PROSITE-ProRule" id="PRU00169"/>
    </source>
</evidence>
<dbReference type="SUPFAM" id="SSF55874">
    <property type="entry name" value="ATPase domain of HSP90 chaperone/DNA topoisomerase II/histidine kinase"/>
    <property type="match status" value="1"/>
</dbReference>
<dbReference type="InterPro" id="IPR003594">
    <property type="entry name" value="HATPase_dom"/>
</dbReference>
<dbReference type="Gene3D" id="1.10.287.130">
    <property type="match status" value="1"/>
</dbReference>
<evidence type="ECO:0000256" key="1">
    <source>
        <dbReference type="ARBA" id="ARBA00000085"/>
    </source>
</evidence>
<keyword evidence="10" id="KW-0812">Transmembrane</keyword>
<dbReference type="Pfam" id="PF00072">
    <property type="entry name" value="Response_reg"/>
    <property type="match status" value="1"/>
</dbReference>
<dbReference type="Gene3D" id="3.30.450.20">
    <property type="entry name" value="PAS domain"/>
    <property type="match status" value="1"/>
</dbReference>
<dbReference type="InterPro" id="IPR011623">
    <property type="entry name" value="7TMR_DISM_rcpt_extracell_dom1"/>
</dbReference>
<dbReference type="PRINTS" id="PR00344">
    <property type="entry name" value="BCTRLSENSOR"/>
</dbReference>
<evidence type="ECO:0000256" key="11">
    <source>
        <dbReference type="SAM" id="SignalP"/>
    </source>
</evidence>
<feature type="signal peptide" evidence="11">
    <location>
        <begin position="1"/>
        <end position="22"/>
    </location>
</feature>